<sequence length="491" mass="56503">MLADLNSDNSQLQQEIEALPKESNIALYKAKLQMLIVWYEAKSLDKNRAILADNKIVWKLSGLIWDDLQIKIIPYLFEQQFHFDDIQAILFDEAFYKSINTLLELKFTKAFPKLISNPEKRELLKLINSIYNESARKLCLVFWVKDPGLNPEKLKRIVDELNAYPLLAETLIALDSTGNIHINDLLRLMLEPKRQLVESILHHYQEEFRNYSLKKTKLSRLSEQELNSLVNSFKVLKENQCKTKQVYQFLIEDGVEARILRQFLPGIAEIPNPEYRKKLIQLLHIGVTNGFVVQGAEIAKITDPNLLALAKELSERFICFKQLHTLNLKSEMVEFAGKHNDPNAHRFRQVIMKVEEECKIALNRLSQSPKDNSVCSGWQKIETNYRLTLYSIAYDAIVKGTSDALKARLKVAEMETLNIVDPEIRQPLELLLIVLANILITAFTGGYANQIKEKNTGNYWFFTQTKTGEEIRALHKDISSIIEEAAPTLTS</sequence>
<dbReference type="AlphaFoldDB" id="A0A0W1A550"/>
<accession>A0A0W1A550</accession>
<comment type="caution">
    <text evidence="1">The sequence shown here is derived from an EMBL/GenBank/DDBJ whole genome shotgun (WGS) entry which is preliminary data.</text>
</comment>
<dbReference type="PATRIC" id="fig|66969.6.peg.2376"/>
<gene>
    <name evidence="1" type="ORF">Lwal_2185</name>
</gene>
<proteinExistence type="predicted"/>
<protein>
    <submittedName>
        <fullName evidence="1">Uncharacterized protein</fullName>
    </submittedName>
</protein>
<evidence type="ECO:0000313" key="2">
    <source>
        <dbReference type="Proteomes" id="UP000054729"/>
    </source>
</evidence>
<dbReference type="Proteomes" id="UP000054729">
    <property type="component" value="Unassembled WGS sequence"/>
</dbReference>
<dbReference type="EMBL" id="LNZB01000051">
    <property type="protein sequence ID" value="KTD76463.1"/>
    <property type="molecule type" value="Genomic_DNA"/>
</dbReference>
<dbReference type="STRING" id="66969.Lwal_2185"/>
<organism evidence="1 2">
    <name type="scientific">Legionella waltersii</name>
    <dbReference type="NCBI Taxonomy" id="66969"/>
    <lineage>
        <taxon>Bacteria</taxon>
        <taxon>Pseudomonadati</taxon>
        <taxon>Pseudomonadota</taxon>
        <taxon>Gammaproteobacteria</taxon>
        <taxon>Legionellales</taxon>
        <taxon>Legionellaceae</taxon>
        <taxon>Legionella</taxon>
    </lineage>
</organism>
<reference evidence="1 2" key="1">
    <citation type="submission" date="2015-11" db="EMBL/GenBank/DDBJ databases">
        <title>Genomic analysis of 38 Legionella species identifies large and diverse effector repertoires.</title>
        <authorList>
            <person name="Burstein D."/>
            <person name="Amaro F."/>
            <person name="Zusman T."/>
            <person name="Lifshitz Z."/>
            <person name="Cohen O."/>
            <person name="Gilbert J.A."/>
            <person name="Pupko T."/>
            <person name="Shuman H.A."/>
            <person name="Segal G."/>
        </authorList>
    </citation>
    <scope>NUCLEOTIDE SEQUENCE [LARGE SCALE GENOMIC DNA]</scope>
    <source>
        <strain evidence="1 2">ATCC 51914</strain>
    </source>
</reference>
<name>A0A0W1A550_9GAMM</name>
<keyword evidence="2" id="KW-1185">Reference proteome</keyword>
<evidence type="ECO:0000313" key="1">
    <source>
        <dbReference type="EMBL" id="KTD76463.1"/>
    </source>
</evidence>